<proteinExistence type="predicted"/>
<sequence length="94" mass="10562">MRIRPALTLRLARQVIVDHRAGPDGLCTLCRPAEVTPCPARRIAVTAKRLDAKRSGRLQLRLQELVMPVVVPRVFERATAWLYDYTPERLSGGA</sequence>
<comment type="caution">
    <text evidence="1">The sequence shown here is derived from an EMBL/GenBank/DDBJ whole genome shotgun (WGS) entry which is preliminary data.</text>
</comment>
<dbReference type="RefSeq" id="WP_344137969.1">
    <property type="nucleotide sequence ID" value="NZ_BAAALT010000228.1"/>
</dbReference>
<evidence type="ECO:0000313" key="2">
    <source>
        <dbReference type="Proteomes" id="UP001500218"/>
    </source>
</evidence>
<organism evidence="1 2">
    <name type="scientific">Luedemannella flava</name>
    <dbReference type="NCBI Taxonomy" id="349316"/>
    <lineage>
        <taxon>Bacteria</taxon>
        <taxon>Bacillati</taxon>
        <taxon>Actinomycetota</taxon>
        <taxon>Actinomycetes</taxon>
        <taxon>Micromonosporales</taxon>
        <taxon>Micromonosporaceae</taxon>
        <taxon>Luedemannella</taxon>
    </lineage>
</organism>
<accession>A0ABN2MHT1</accession>
<evidence type="ECO:0000313" key="1">
    <source>
        <dbReference type="EMBL" id="GAA1826275.1"/>
    </source>
</evidence>
<name>A0ABN2MHT1_9ACTN</name>
<dbReference type="Proteomes" id="UP001500218">
    <property type="component" value="Unassembled WGS sequence"/>
</dbReference>
<protein>
    <submittedName>
        <fullName evidence="1">Uncharacterized protein</fullName>
    </submittedName>
</protein>
<reference evidence="1 2" key="1">
    <citation type="journal article" date="2019" name="Int. J. Syst. Evol. Microbiol.">
        <title>The Global Catalogue of Microorganisms (GCM) 10K type strain sequencing project: providing services to taxonomists for standard genome sequencing and annotation.</title>
        <authorList>
            <consortium name="The Broad Institute Genomics Platform"/>
            <consortium name="The Broad Institute Genome Sequencing Center for Infectious Disease"/>
            <person name="Wu L."/>
            <person name="Ma J."/>
        </authorList>
    </citation>
    <scope>NUCLEOTIDE SEQUENCE [LARGE SCALE GENOMIC DNA]</scope>
    <source>
        <strain evidence="1 2">JCM 13250</strain>
    </source>
</reference>
<dbReference type="EMBL" id="BAAALT010000228">
    <property type="protein sequence ID" value="GAA1826275.1"/>
    <property type="molecule type" value="Genomic_DNA"/>
</dbReference>
<keyword evidence="2" id="KW-1185">Reference proteome</keyword>
<gene>
    <name evidence="1" type="ORF">GCM10009682_52410</name>
</gene>